<organism evidence="1 2">
    <name type="scientific">Microcystis aeruginosa (strain NIES-843 / IAM M-2473)</name>
    <dbReference type="NCBI Taxonomy" id="449447"/>
    <lineage>
        <taxon>Bacteria</taxon>
        <taxon>Bacillati</taxon>
        <taxon>Cyanobacteriota</taxon>
        <taxon>Cyanophyceae</taxon>
        <taxon>Oscillatoriophycideae</taxon>
        <taxon>Chroococcales</taxon>
        <taxon>Microcystaceae</taxon>
        <taxon>Microcystis</taxon>
    </lineage>
</organism>
<evidence type="ECO:0000313" key="1">
    <source>
        <dbReference type="EMBL" id="BAF99854.1"/>
    </source>
</evidence>
<gene>
    <name evidence="1" type="ordered locus">MAE_00330</name>
</gene>
<dbReference type="Proteomes" id="UP000001510">
    <property type="component" value="Chromosome"/>
</dbReference>
<dbReference type="HOGENOM" id="CLU_2094043_0_0_3"/>
<dbReference type="KEGG" id="mar:MAE_00330"/>
<sequence>MLQLPPSISSSLDSVKVRSQSSFVIIGANGSGKTRFGVWIEFSSRARDLVHRIAAQKSLSIPDYFSTSSLNAATNLLRYGYHKENLNDEQTTPYKRRLTCRYTGCPEIGKSLTKCR</sequence>
<dbReference type="PaxDb" id="449447-MAE_00330"/>
<name>B0JFR0_MICAN</name>
<keyword evidence="2" id="KW-1185">Reference proteome</keyword>
<accession>B0JFR0</accession>
<reference evidence="1 2" key="1">
    <citation type="journal article" date="2007" name="DNA Res.">
        <title>Complete genomic structure of the bloom-forming toxic cyanobacterium Microcystis aeruginosa NIES-843.</title>
        <authorList>
            <person name="Kaneko T."/>
            <person name="Nakajima N."/>
            <person name="Okamoto S."/>
            <person name="Suzuki I."/>
            <person name="Tanabe Y."/>
            <person name="Tamaoki M."/>
            <person name="Nakamura Y."/>
            <person name="Kasai F."/>
            <person name="Watanabe A."/>
            <person name="Kawashima K."/>
            <person name="Kishida Y."/>
            <person name="Ono A."/>
            <person name="Shimizu Y."/>
            <person name="Takahashi C."/>
            <person name="Minami C."/>
            <person name="Fujishiro T."/>
            <person name="Kohara M."/>
            <person name="Katoh M."/>
            <person name="Nakazaki N."/>
            <person name="Nakayama S."/>
            <person name="Yamada M."/>
            <person name="Tabata S."/>
            <person name="Watanabe M.M."/>
        </authorList>
    </citation>
    <scope>NUCLEOTIDE SEQUENCE [LARGE SCALE GENOMIC DNA]</scope>
    <source>
        <strain evidence="2">NIES-843 / IAM M-247</strain>
    </source>
</reference>
<dbReference type="AlphaFoldDB" id="B0JFR0"/>
<evidence type="ECO:0000313" key="2">
    <source>
        <dbReference type="Proteomes" id="UP000001510"/>
    </source>
</evidence>
<dbReference type="EMBL" id="AP009552">
    <property type="protein sequence ID" value="BAF99854.1"/>
    <property type="molecule type" value="Genomic_DNA"/>
</dbReference>
<dbReference type="STRING" id="449447.MAE_00330"/>
<protein>
    <submittedName>
        <fullName evidence="1">Uncharacterized protein</fullName>
    </submittedName>
</protein>
<proteinExistence type="predicted"/>
<dbReference type="EnsemblBacteria" id="BAF99854">
    <property type="protein sequence ID" value="BAF99854"/>
    <property type="gene ID" value="MAE_00330"/>
</dbReference>